<sequence>MAKLITRASVLGELRKSDVSDAGFGQGATKLMRLASNFSVMAAPISTSTGLLSYEYFHNRADSLKFNQPADRKN</sequence>
<organism evidence="1 2">
    <name type="scientific">Steinernema hermaphroditum</name>
    <dbReference type="NCBI Taxonomy" id="289476"/>
    <lineage>
        <taxon>Eukaryota</taxon>
        <taxon>Metazoa</taxon>
        <taxon>Ecdysozoa</taxon>
        <taxon>Nematoda</taxon>
        <taxon>Chromadorea</taxon>
        <taxon>Rhabditida</taxon>
        <taxon>Tylenchina</taxon>
        <taxon>Panagrolaimomorpha</taxon>
        <taxon>Strongyloidoidea</taxon>
        <taxon>Steinernematidae</taxon>
        <taxon>Steinernema</taxon>
    </lineage>
</organism>
<evidence type="ECO:0000313" key="2">
    <source>
        <dbReference type="Proteomes" id="UP001175271"/>
    </source>
</evidence>
<dbReference type="Proteomes" id="UP001175271">
    <property type="component" value="Unassembled WGS sequence"/>
</dbReference>
<comment type="caution">
    <text evidence="1">The sequence shown here is derived from an EMBL/GenBank/DDBJ whole genome shotgun (WGS) entry which is preliminary data.</text>
</comment>
<evidence type="ECO:0000313" key="1">
    <source>
        <dbReference type="EMBL" id="KAK0428605.1"/>
    </source>
</evidence>
<dbReference type="EMBL" id="JAUCMV010000001">
    <property type="protein sequence ID" value="KAK0428605.1"/>
    <property type="molecule type" value="Genomic_DNA"/>
</dbReference>
<protein>
    <submittedName>
        <fullName evidence="1">Uncharacterized protein</fullName>
    </submittedName>
</protein>
<keyword evidence="2" id="KW-1185">Reference proteome</keyword>
<proteinExistence type="predicted"/>
<accession>A0AA39IQH2</accession>
<dbReference type="AlphaFoldDB" id="A0AA39IQH2"/>
<gene>
    <name evidence="1" type="ORF">QR680_010898</name>
</gene>
<reference evidence="1" key="1">
    <citation type="submission" date="2023-06" db="EMBL/GenBank/DDBJ databases">
        <title>Genomic analysis of the entomopathogenic nematode Steinernema hermaphroditum.</title>
        <authorList>
            <person name="Schwarz E.M."/>
            <person name="Heppert J.K."/>
            <person name="Baniya A."/>
            <person name="Schwartz H.T."/>
            <person name="Tan C.-H."/>
            <person name="Antoshechkin I."/>
            <person name="Sternberg P.W."/>
            <person name="Goodrich-Blair H."/>
            <person name="Dillman A.R."/>
        </authorList>
    </citation>
    <scope>NUCLEOTIDE SEQUENCE</scope>
    <source>
        <strain evidence="1">PS9179</strain>
        <tissue evidence="1">Whole animal</tissue>
    </source>
</reference>
<name>A0AA39IQH2_9BILA</name>